<feature type="non-terminal residue" evidence="1">
    <location>
        <position position="238"/>
    </location>
</feature>
<reference evidence="1" key="1">
    <citation type="submission" date="2018-05" db="EMBL/GenBank/DDBJ databases">
        <authorList>
            <person name="Lanie J.A."/>
            <person name="Ng W.-L."/>
            <person name="Kazmierczak K.M."/>
            <person name="Andrzejewski T.M."/>
            <person name="Davidsen T.M."/>
            <person name="Wayne K.J."/>
            <person name="Tettelin H."/>
            <person name="Glass J.I."/>
            <person name="Rusch D."/>
            <person name="Podicherti R."/>
            <person name="Tsui H.-C.T."/>
            <person name="Winkler M.E."/>
        </authorList>
    </citation>
    <scope>NUCLEOTIDE SEQUENCE</scope>
</reference>
<organism evidence="1">
    <name type="scientific">marine metagenome</name>
    <dbReference type="NCBI Taxonomy" id="408172"/>
    <lineage>
        <taxon>unclassified sequences</taxon>
        <taxon>metagenomes</taxon>
        <taxon>ecological metagenomes</taxon>
    </lineage>
</organism>
<dbReference type="EMBL" id="UINC01095196">
    <property type="protein sequence ID" value="SVC51085.1"/>
    <property type="molecule type" value="Genomic_DNA"/>
</dbReference>
<protein>
    <submittedName>
        <fullName evidence="1">Uncharacterized protein</fullName>
    </submittedName>
</protein>
<name>A0A382MSH5_9ZZZZ</name>
<sequence length="238" mass="26585">MIKKLTLILILCSTVCAYQPTESKKPYSSQTTAQVQKRACGLESSPLNIPSPRSFQPIDPERTDRNVDIPINYHVVHVAGDSIIMNVTVDNQPYDHCMWDIRDYNNNTFLLYPGFVFDYPGHSYSKGGVLPPGNYALFLYDDFGYGGVSATVTTSDGSILASINQGEWGYYTFLQFTAPEGDFVNGHVSDESIEEQTQILNDVYNGFGYSFSISSIDSLNNAGWYYATNSKEYETGSW</sequence>
<gene>
    <name evidence="1" type="ORF">METZ01_LOCUS303939</name>
</gene>
<dbReference type="AlphaFoldDB" id="A0A382MSH5"/>
<accession>A0A382MSH5</accession>
<evidence type="ECO:0000313" key="1">
    <source>
        <dbReference type="EMBL" id="SVC51085.1"/>
    </source>
</evidence>
<proteinExistence type="predicted"/>